<evidence type="ECO:0000313" key="5">
    <source>
        <dbReference type="EMBL" id="MBG0564365.1"/>
    </source>
</evidence>
<dbReference type="InterPro" id="IPR036390">
    <property type="entry name" value="WH_DNA-bd_sf"/>
</dbReference>
<evidence type="ECO:0000256" key="3">
    <source>
        <dbReference type="ARBA" id="ARBA00023163"/>
    </source>
</evidence>
<dbReference type="AlphaFoldDB" id="A0A931C6L2"/>
<dbReference type="Gene3D" id="1.10.10.10">
    <property type="entry name" value="Winged helix-like DNA-binding domain superfamily/Winged helix DNA-binding domain"/>
    <property type="match status" value="1"/>
</dbReference>
<keyword evidence="6" id="KW-1185">Reference proteome</keyword>
<comment type="caution">
    <text evidence="5">The sequence shown here is derived from an EMBL/GenBank/DDBJ whole genome shotgun (WGS) entry which is preliminary data.</text>
</comment>
<dbReference type="Pfam" id="PF01638">
    <property type="entry name" value="HxlR"/>
    <property type="match status" value="1"/>
</dbReference>
<evidence type="ECO:0000256" key="1">
    <source>
        <dbReference type="ARBA" id="ARBA00023015"/>
    </source>
</evidence>
<evidence type="ECO:0000313" key="6">
    <source>
        <dbReference type="Proteomes" id="UP000598146"/>
    </source>
</evidence>
<evidence type="ECO:0000259" key="4">
    <source>
        <dbReference type="PROSITE" id="PS51118"/>
    </source>
</evidence>
<feature type="domain" description="HTH hxlR-type" evidence="4">
    <location>
        <begin position="43"/>
        <end position="143"/>
    </location>
</feature>
<dbReference type="Proteomes" id="UP000598146">
    <property type="component" value="Unassembled WGS sequence"/>
</dbReference>
<keyword evidence="3" id="KW-0804">Transcription</keyword>
<dbReference type="SUPFAM" id="SSF46785">
    <property type="entry name" value="Winged helix' DNA-binding domain"/>
    <property type="match status" value="1"/>
</dbReference>
<keyword evidence="1" id="KW-0805">Transcription regulation</keyword>
<dbReference type="EMBL" id="JADQTO010000011">
    <property type="protein sequence ID" value="MBG0564365.1"/>
    <property type="molecule type" value="Genomic_DNA"/>
</dbReference>
<keyword evidence="2" id="KW-0238">DNA-binding</keyword>
<dbReference type="PROSITE" id="PS51118">
    <property type="entry name" value="HTH_HXLR"/>
    <property type="match status" value="1"/>
</dbReference>
<accession>A0A931C6L2</accession>
<evidence type="ECO:0000256" key="2">
    <source>
        <dbReference type="ARBA" id="ARBA00023125"/>
    </source>
</evidence>
<dbReference type="InterPro" id="IPR036388">
    <property type="entry name" value="WH-like_DNA-bd_sf"/>
</dbReference>
<proteinExistence type="predicted"/>
<protein>
    <submittedName>
        <fullName evidence="5">Helix-turn-helix transcriptional regulator</fullName>
    </submittedName>
</protein>
<gene>
    <name evidence="5" type="ORF">I4J89_23220</name>
</gene>
<sequence length="207" mass="23147">MTLFPFPWLTGCNLLLVWTVAKTGCRLQVVLRRKFVDEGRSGCPINLSLEVLGDRWSLLIIRDMMFGNRRHFRALLTQSEEGIASNILADRLQRLTQLGMITSAPDPRHKQRVLLSLTEPAIQLVPVLAHLGAWGRRHLPVTPELAIRAEVLELGGPALWERFMDELRELHLGLARPSGTPSVLAELTAAYLAEVEKMSDPGRSLTS</sequence>
<organism evidence="5 6">
    <name type="scientific">Actinoplanes aureus</name>
    <dbReference type="NCBI Taxonomy" id="2792083"/>
    <lineage>
        <taxon>Bacteria</taxon>
        <taxon>Bacillati</taxon>
        <taxon>Actinomycetota</taxon>
        <taxon>Actinomycetes</taxon>
        <taxon>Micromonosporales</taxon>
        <taxon>Micromonosporaceae</taxon>
        <taxon>Actinoplanes</taxon>
    </lineage>
</organism>
<dbReference type="InterPro" id="IPR002577">
    <property type="entry name" value="HTH_HxlR"/>
</dbReference>
<name>A0A931C6L2_9ACTN</name>
<dbReference type="GO" id="GO:0003677">
    <property type="term" value="F:DNA binding"/>
    <property type="evidence" value="ECO:0007669"/>
    <property type="project" value="UniProtKB-KW"/>
</dbReference>
<reference evidence="5" key="1">
    <citation type="submission" date="2020-11" db="EMBL/GenBank/DDBJ databases">
        <title>Isolation and identification of active actinomycetes.</title>
        <authorList>
            <person name="Sun X."/>
        </authorList>
    </citation>
    <scope>NUCLEOTIDE SEQUENCE</scope>
    <source>
        <strain evidence="5">NEAU-A11</strain>
    </source>
</reference>
<dbReference type="PANTHER" id="PTHR33204:SF37">
    <property type="entry name" value="HTH-TYPE TRANSCRIPTIONAL REGULATOR YODB"/>
    <property type="match status" value="1"/>
</dbReference>
<dbReference type="PANTHER" id="PTHR33204">
    <property type="entry name" value="TRANSCRIPTIONAL REGULATOR, MARR FAMILY"/>
    <property type="match status" value="1"/>
</dbReference>